<dbReference type="GO" id="GO:0009044">
    <property type="term" value="F:xylan 1,4-beta-xylosidase activity"/>
    <property type="evidence" value="ECO:0007669"/>
    <property type="project" value="InterPro"/>
</dbReference>
<keyword evidence="6" id="KW-1185">Reference proteome</keyword>
<dbReference type="InterPro" id="IPR001764">
    <property type="entry name" value="Glyco_hydro_3_N"/>
</dbReference>
<dbReference type="SUPFAM" id="SSF51445">
    <property type="entry name" value="(Trans)glycosidases"/>
    <property type="match status" value="1"/>
</dbReference>
<keyword evidence="2" id="KW-0378">Hydrolase</keyword>
<dbReference type="Pfam" id="PF00933">
    <property type="entry name" value="Glyco_hydro_3"/>
    <property type="match status" value="1"/>
</dbReference>
<evidence type="ECO:0000256" key="2">
    <source>
        <dbReference type="ARBA" id="ARBA00022801"/>
    </source>
</evidence>
<dbReference type="GO" id="GO:0031222">
    <property type="term" value="P:arabinan catabolic process"/>
    <property type="evidence" value="ECO:0007669"/>
    <property type="project" value="TreeGrafter"/>
</dbReference>
<reference evidence="5" key="1">
    <citation type="submission" date="2023-03" db="EMBL/GenBank/DDBJ databases">
        <authorList>
            <person name="Steffen K."/>
            <person name="Cardenas P."/>
        </authorList>
    </citation>
    <scope>NUCLEOTIDE SEQUENCE</scope>
</reference>
<evidence type="ECO:0000313" key="6">
    <source>
        <dbReference type="Proteomes" id="UP001174909"/>
    </source>
</evidence>
<keyword evidence="3" id="KW-0812">Transmembrane</keyword>
<comment type="similarity">
    <text evidence="1">Belongs to the glycosyl hydrolase 3 family.</text>
</comment>
<evidence type="ECO:0000256" key="1">
    <source>
        <dbReference type="ARBA" id="ARBA00005336"/>
    </source>
</evidence>
<gene>
    <name evidence="5" type="ORF">GBAR_LOCUS23129</name>
</gene>
<accession>A0AA35T628</accession>
<dbReference type="PANTHER" id="PTHR42721:SF3">
    <property type="entry name" value="BETA-D-XYLOSIDASE 5-RELATED"/>
    <property type="match status" value="1"/>
</dbReference>
<dbReference type="GO" id="GO:0045493">
    <property type="term" value="P:xylan catabolic process"/>
    <property type="evidence" value="ECO:0007669"/>
    <property type="project" value="InterPro"/>
</dbReference>
<name>A0AA35T628_GEOBA</name>
<dbReference type="AlphaFoldDB" id="A0AA35T628"/>
<dbReference type="GO" id="GO:0046556">
    <property type="term" value="F:alpha-L-arabinofuranosidase activity"/>
    <property type="evidence" value="ECO:0007669"/>
    <property type="project" value="TreeGrafter"/>
</dbReference>
<dbReference type="EMBL" id="CASHTH010003197">
    <property type="protein sequence ID" value="CAI8041643.1"/>
    <property type="molecule type" value="Genomic_DNA"/>
</dbReference>
<dbReference type="InterPro" id="IPR017853">
    <property type="entry name" value="GH"/>
</dbReference>
<evidence type="ECO:0000313" key="5">
    <source>
        <dbReference type="EMBL" id="CAI8041643.1"/>
    </source>
</evidence>
<proteinExistence type="inferred from homology"/>
<keyword evidence="3" id="KW-1133">Transmembrane helix</keyword>
<comment type="caution">
    <text evidence="5">The sequence shown here is derived from an EMBL/GenBank/DDBJ whole genome shotgun (WGS) entry which is preliminary data.</text>
</comment>
<feature type="non-terminal residue" evidence="5">
    <location>
        <position position="1"/>
    </location>
</feature>
<dbReference type="PANTHER" id="PTHR42721">
    <property type="entry name" value="SUGAR HYDROLASE-RELATED"/>
    <property type="match status" value="1"/>
</dbReference>
<organism evidence="5 6">
    <name type="scientific">Geodia barretti</name>
    <name type="common">Barrett's horny sponge</name>
    <dbReference type="NCBI Taxonomy" id="519541"/>
    <lineage>
        <taxon>Eukaryota</taxon>
        <taxon>Metazoa</taxon>
        <taxon>Porifera</taxon>
        <taxon>Demospongiae</taxon>
        <taxon>Heteroscleromorpha</taxon>
        <taxon>Tetractinellida</taxon>
        <taxon>Astrophorina</taxon>
        <taxon>Geodiidae</taxon>
        <taxon>Geodia</taxon>
    </lineage>
</organism>
<dbReference type="Proteomes" id="UP001174909">
    <property type="component" value="Unassembled WGS sequence"/>
</dbReference>
<feature type="domain" description="Glycoside hydrolase family 3 N-terminal" evidence="4">
    <location>
        <begin position="137"/>
        <end position="243"/>
    </location>
</feature>
<dbReference type="InterPro" id="IPR036962">
    <property type="entry name" value="Glyco_hydro_3_N_sf"/>
</dbReference>
<protein>
    <submittedName>
        <fullName evidence="5">Beta-xylosidase/alpha-L-arabinofuranosidase 2</fullName>
    </submittedName>
</protein>
<sequence length="271" mass="29447">TICYRDGRCRVPFCCASPLLHCSLSLPWNPSCLKLRMAEIGIAACLCLMLAMAAGGALGSSPCDDPSVANLPFCNPDLDLVDRVKDLVSRMSVTDMISQLGNTAPAIEHLNIPAYQWWSEALHGVASSPGVSFGGKVPSATSFPQVIGIAATFNSTLFYEMGQAISTEARAMNNVGQAGLTFFTPNINIYRDPRWGRGQETPGEDPYLTSAYVEQYVAGLQFGPDQRYLKTVACCKHFSAYGECLIPRKYIYTMHAVLTPFSNNQIPSVII</sequence>
<dbReference type="InterPro" id="IPR044993">
    <property type="entry name" value="BXL"/>
</dbReference>
<evidence type="ECO:0000256" key="3">
    <source>
        <dbReference type="SAM" id="Phobius"/>
    </source>
</evidence>
<keyword evidence="3" id="KW-0472">Membrane</keyword>
<evidence type="ECO:0000259" key="4">
    <source>
        <dbReference type="Pfam" id="PF00933"/>
    </source>
</evidence>
<feature type="transmembrane region" description="Helical" evidence="3">
    <location>
        <begin position="40"/>
        <end position="59"/>
    </location>
</feature>
<dbReference type="Gene3D" id="3.20.20.300">
    <property type="entry name" value="Glycoside hydrolase, family 3, N-terminal domain"/>
    <property type="match status" value="1"/>
</dbReference>